<feature type="transmembrane region" description="Helical" evidence="1">
    <location>
        <begin position="75"/>
        <end position="104"/>
    </location>
</feature>
<accession>A0ABW3ZDS7</accession>
<feature type="domain" description="DUF1468" evidence="2">
    <location>
        <begin position="8"/>
        <end position="137"/>
    </location>
</feature>
<keyword evidence="1" id="KW-0472">Membrane</keyword>
<keyword evidence="4" id="KW-1185">Reference proteome</keyword>
<comment type="caution">
    <text evidence="3">The sequence shown here is derived from an EMBL/GenBank/DDBJ whole genome shotgun (WGS) entry which is preliminary data.</text>
</comment>
<gene>
    <name evidence="3" type="ORF">ACFQ4E_02385</name>
</gene>
<evidence type="ECO:0000259" key="2">
    <source>
        <dbReference type="Pfam" id="PF07331"/>
    </source>
</evidence>
<evidence type="ECO:0000313" key="4">
    <source>
        <dbReference type="Proteomes" id="UP001597135"/>
    </source>
</evidence>
<feature type="transmembrane region" description="Helical" evidence="1">
    <location>
        <begin position="110"/>
        <end position="132"/>
    </location>
</feature>
<protein>
    <submittedName>
        <fullName evidence="3">Tripartite tricarboxylate transporter TctB family protein</fullName>
    </submittedName>
</protein>
<dbReference type="InterPro" id="IPR009936">
    <property type="entry name" value="DUF1468"/>
</dbReference>
<dbReference type="RefSeq" id="WP_386801317.1">
    <property type="nucleotide sequence ID" value="NZ_JBHTMU010000003.1"/>
</dbReference>
<feature type="transmembrane region" description="Helical" evidence="1">
    <location>
        <begin position="33"/>
        <end position="54"/>
    </location>
</feature>
<dbReference type="Pfam" id="PF07331">
    <property type="entry name" value="TctB"/>
    <property type="match status" value="1"/>
</dbReference>
<evidence type="ECO:0000256" key="1">
    <source>
        <dbReference type="SAM" id="Phobius"/>
    </source>
</evidence>
<keyword evidence="1" id="KW-0812">Transmembrane</keyword>
<sequence length="149" mass="15771">MEKRQDIVTGLIFAAVGLAAAWMATGYRGASGTYPMVLGLILTLLGAGISVRALRSGRNEPRPMVDAPAQLISAASVAAVYLAAVVPLGFYTASFLLMLAMPVVLGFRRWAYALIVAVVFMTLVYLVFSVLLQKPLPREAILSLLATGG</sequence>
<organism evidence="3 4">
    <name type="scientific">Litorisediminicola beolgyonensis</name>
    <dbReference type="NCBI Taxonomy" id="1173614"/>
    <lineage>
        <taxon>Bacteria</taxon>
        <taxon>Pseudomonadati</taxon>
        <taxon>Pseudomonadota</taxon>
        <taxon>Alphaproteobacteria</taxon>
        <taxon>Rhodobacterales</taxon>
        <taxon>Paracoccaceae</taxon>
        <taxon>Litorisediminicola</taxon>
    </lineage>
</organism>
<keyword evidence="1" id="KW-1133">Transmembrane helix</keyword>
<name>A0ABW3ZDS7_9RHOB</name>
<reference evidence="4" key="1">
    <citation type="journal article" date="2019" name="Int. J. Syst. Evol. Microbiol.">
        <title>The Global Catalogue of Microorganisms (GCM) 10K type strain sequencing project: providing services to taxonomists for standard genome sequencing and annotation.</title>
        <authorList>
            <consortium name="The Broad Institute Genomics Platform"/>
            <consortium name="The Broad Institute Genome Sequencing Center for Infectious Disease"/>
            <person name="Wu L."/>
            <person name="Ma J."/>
        </authorList>
    </citation>
    <scope>NUCLEOTIDE SEQUENCE [LARGE SCALE GENOMIC DNA]</scope>
    <source>
        <strain evidence="4">CCUG 62953</strain>
    </source>
</reference>
<dbReference type="EMBL" id="JBHTMU010000003">
    <property type="protein sequence ID" value="MFD1341258.1"/>
    <property type="molecule type" value="Genomic_DNA"/>
</dbReference>
<evidence type="ECO:0000313" key="3">
    <source>
        <dbReference type="EMBL" id="MFD1341258.1"/>
    </source>
</evidence>
<proteinExistence type="predicted"/>
<feature type="transmembrane region" description="Helical" evidence="1">
    <location>
        <begin position="7"/>
        <end position="27"/>
    </location>
</feature>
<dbReference type="Proteomes" id="UP001597135">
    <property type="component" value="Unassembled WGS sequence"/>
</dbReference>